<keyword evidence="3" id="KW-1185">Reference proteome</keyword>
<dbReference type="RefSeq" id="XP_016616477.1">
    <property type="nucleotide sequence ID" value="XM_016766961.1"/>
</dbReference>
<dbReference type="GeneID" id="27702165"/>
<dbReference type="PANTHER" id="PTHR24148">
    <property type="entry name" value="ANKYRIN REPEAT DOMAIN-CONTAINING PROTEIN 39 HOMOLOG-RELATED"/>
    <property type="match status" value="1"/>
</dbReference>
<dbReference type="InterPro" id="IPR052895">
    <property type="entry name" value="HetReg/Transcr_Mod"/>
</dbReference>
<protein>
    <recommendedName>
        <fullName evidence="1">Heterokaryon incompatibility domain-containing protein</fullName>
    </recommendedName>
</protein>
<feature type="domain" description="Heterokaryon incompatibility" evidence="1">
    <location>
        <begin position="20"/>
        <end position="159"/>
    </location>
</feature>
<proteinExistence type="predicted"/>
<dbReference type="OrthoDB" id="3557394at2759"/>
<evidence type="ECO:0000259" key="1">
    <source>
        <dbReference type="Pfam" id="PF06985"/>
    </source>
</evidence>
<evidence type="ECO:0000313" key="2">
    <source>
        <dbReference type="EMBL" id="KIW89808.1"/>
    </source>
</evidence>
<name>A0A0D2H953_CLAB1</name>
<evidence type="ECO:0000313" key="3">
    <source>
        <dbReference type="Proteomes" id="UP000053789"/>
    </source>
</evidence>
<accession>A0A0D2H953</accession>
<gene>
    <name evidence="2" type="ORF">Z519_09237</name>
</gene>
<dbReference type="PANTHER" id="PTHR24148:SF73">
    <property type="entry name" value="HET DOMAIN PROTEIN (AFU_ORTHOLOGUE AFUA_8G01020)"/>
    <property type="match status" value="1"/>
</dbReference>
<reference evidence="2" key="1">
    <citation type="submission" date="2015-01" db="EMBL/GenBank/DDBJ databases">
        <title>The Genome Sequence of Cladophialophora bantiana CBS 173.52.</title>
        <authorList>
            <consortium name="The Broad Institute Genomics Platform"/>
            <person name="Cuomo C."/>
            <person name="de Hoog S."/>
            <person name="Gorbushina A."/>
            <person name="Stielow B."/>
            <person name="Teixiera M."/>
            <person name="Abouelleil A."/>
            <person name="Chapman S.B."/>
            <person name="Priest M."/>
            <person name="Young S.K."/>
            <person name="Wortman J."/>
            <person name="Nusbaum C."/>
            <person name="Birren B."/>
        </authorList>
    </citation>
    <scope>NUCLEOTIDE SEQUENCE [LARGE SCALE GENOMIC DNA]</scope>
    <source>
        <strain evidence="2">CBS 173.52</strain>
    </source>
</reference>
<dbReference type="InterPro" id="IPR010730">
    <property type="entry name" value="HET"/>
</dbReference>
<dbReference type="Pfam" id="PF06985">
    <property type="entry name" value="HET"/>
    <property type="match status" value="1"/>
</dbReference>
<dbReference type="AlphaFoldDB" id="A0A0D2H953"/>
<dbReference type="EMBL" id="KN846994">
    <property type="protein sequence ID" value="KIW89808.1"/>
    <property type="molecule type" value="Genomic_DNA"/>
</dbReference>
<sequence length="296" mass="33804">MSDVIQGQLVTAKVCDNTKYEALSYVWGSMTERETISVKDMIVSVTPSLAKALRHLRLADAPRVIWIDSICINQADILEKNSQVQLMPLIYEKASNVVIWLGEATHDSVVGIQILKYFASSQEPSESPPWMTEPPQLVYRGLENIMNRDWFRRIWVVQEAALSRIATIVCGPYSFSWTSHDCILVRRFARMIKYAELSPDWEEAGLEKIDFRPLLELLDLQIGQQLDKSWGSTNRRAPDILDIAYDMRHRSSTDPRDKIFGLAGITSFMIGGEDLRPDYSMSVRQAYEHLGSIIQF</sequence>
<dbReference type="HOGENOM" id="CLU_004184_3_3_1"/>
<dbReference type="VEuPathDB" id="FungiDB:Z519_09237"/>
<organism evidence="2 3">
    <name type="scientific">Cladophialophora bantiana (strain ATCC 10958 / CBS 173.52 / CDC B-1940 / NIH 8579)</name>
    <name type="common">Xylohypha bantiana</name>
    <dbReference type="NCBI Taxonomy" id="1442370"/>
    <lineage>
        <taxon>Eukaryota</taxon>
        <taxon>Fungi</taxon>
        <taxon>Dikarya</taxon>
        <taxon>Ascomycota</taxon>
        <taxon>Pezizomycotina</taxon>
        <taxon>Eurotiomycetes</taxon>
        <taxon>Chaetothyriomycetidae</taxon>
        <taxon>Chaetothyriales</taxon>
        <taxon>Herpotrichiellaceae</taxon>
        <taxon>Cladophialophora</taxon>
    </lineage>
</organism>
<dbReference type="Proteomes" id="UP000053789">
    <property type="component" value="Unassembled WGS sequence"/>
</dbReference>